<dbReference type="GO" id="GO:0042773">
    <property type="term" value="P:ATP synthesis coupled electron transport"/>
    <property type="evidence" value="ECO:0007669"/>
    <property type="project" value="InterPro"/>
</dbReference>
<dbReference type="RefSeq" id="WP_121682821.1">
    <property type="nucleotide sequence ID" value="NZ_RCVZ01000033.1"/>
</dbReference>
<comment type="subcellular location">
    <subcellularLocation>
        <location evidence="1">Cell membrane</location>
        <topology evidence="1">Multi-pass membrane protein</topology>
    </subcellularLocation>
    <subcellularLocation>
        <location evidence="6">Membrane</location>
        <topology evidence="6">Multi-pass membrane protein</topology>
    </subcellularLocation>
</comment>
<sequence>MNASYFLPLLVFAPIVMLLIMAIVPKTEKTFIQRFLIIGTLPSLAIAIYGYVKFLQGNSLESWAIHHRWLQFGDLSYLQEKMFQVDFEMGVDGLSILMVLLTAIIATMAAIASFKIQKEWKGYASLFLLLETGMLGVFTSGNMVLFFLFFELTLVATFFLIGKWGGIAREKAAYSYLIYNGLGSALLLFVIVLTFIKTGSVNFEKLQFLLAGNAAGFASPVSGVVKGWMLAGILVAFAFKLPAFPLHRWMVKVHVEAPPSIVMLHSGVLLKMGAYGMIRFGLELFPKEFHLAGLWIMIAGLVNLLYGALIAFVQSDLKKVLAYSSISHMGIVLLGLGAANEAGVQGAIFQSVSHGFISAFLFMLVGILVYRGTTTDIRKLGGLAKKMPMFSGFLLAAGLASLGLPGMSGFISEFMTFLGVFQKWPVIGAIGTLGIILTAVYVLKAVLNITFGEMEIVKKKWFDLKRAEWIPSVCLTFVILLIGLYPSIISKALQHTIESLMIGMGG</sequence>
<evidence type="ECO:0000256" key="2">
    <source>
        <dbReference type="ARBA" id="ARBA00009025"/>
    </source>
</evidence>
<feature type="transmembrane region" description="Helical" evidence="7">
    <location>
        <begin position="6"/>
        <end position="24"/>
    </location>
</feature>
<feature type="transmembrane region" description="Helical" evidence="7">
    <location>
        <begin position="31"/>
        <end position="52"/>
    </location>
</feature>
<dbReference type="AlphaFoldDB" id="A0A3L7JN19"/>
<dbReference type="GO" id="GO:0005886">
    <property type="term" value="C:plasma membrane"/>
    <property type="evidence" value="ECO:0007669"/>
    <property type="project" value="UniProtKB-SubCell"/>
</dbReference>
<dbReference type="PRINTS" id="PR01437">
    <property type="entry name" value="NUOXDRDTASE4"/>
</dbReference>
<evidence type="ECO:0000256" key="1">
    <source>
        <dbReference type="ARBA" id="ARBA00004651"/>
    </source>
</evidence>
<accession>A0A3L7JN19</accession>
<gene>
    <name evidence="9" type="ORF">D9X91_22080</name>
</gene>
<feature type="transmembrane region" description="Helical" evidence="7">
    <location>
        <begin position="260"/>
        <end position="282"/>
    </location>
</feature>
<feature type="domain" description="NADH:quinone oxidoreductase/Mrp antiporter transmembrane" evidence="8">
    <location>
        <begin position="140"/>
        <end position="436"/>
    </location>
</feature>
<proteinExistence type="inferred from homology"/>
<keyword evidence="3 6" id="KW-0812">Transmembrane</keyword>
<feature type="transmembrane region" description="Helical" evidence="7">
    <location>
        <begin position="144"/>
        <end position="162"/>
    </location>
</feature>
<evidence type="ECO:0000313" key="10">
    <source>
        <dbReference type="Proteomes" id="UP000276770"/>
    </source>
</evidence>
<feature type="transmembrane region" description="Helical" evidence="7">
    <location>
        <begin position="390"/>
        <end position="412"/>
    </location>
</feature>
<dbReference type="GO" id="GO:0003954">
    <property type="term" value="F:NADH dehydrogenase activity"/>
    <property type="evidence" value="ECO:0007669"/>
    <property type="project" value="TreeGrafter"/>
</dbReference>
<dbReference type="GO" id="GO:0015990">
    <property type="term" value="P:electron transport coupled proton transport"/>
    <property type="evidence" value="ECO:0007669"/>
    <property type="project" value="TreeGrafter"/>
</dbReference>
<evidence type="ECO:0000259" key="8">
    <source>
        <dbReference type="Pfam" id="PF00361"/>
    </source>
</evidence>
<comment type="similarity">
    <text evidence="2">Belongs to the complex I subunit 4 family.</text>
</comment>
<dbReference type="EMBL" id="RCVZ01000033">
    <property type="protein sequence ID" value="RLQ89962.1"/>
    <property type="molecule type" value="Genomic_DNA"/>
</dbReference>
<feature type="transmembrane region" description="Helical" evidence="7">
    <location>
        <begin position="294"/>
        <end position="313"/>
    </location>
</feature>
<dbReference type="InterPro" id="IPR003918">
    <property type="entry name" value="NADH_UbQ_OxRdtase"/>
</dbReference>
<dbReference type="InterPro" id="IPR010227">
    <property type="entry name" value="NADH_Q_OxRdtase_chainM/4"/>
</dbReference>
<dbReference type="GO" id="GO:0048039">
    <property type="term" value="F:ubiquinone binding"/>
    <property type="evidence" value="ECO:0007669"/>
    <property type="project" value="TreeGrafter"/>
</dbReference>
<feature type="transmembrane region" description="Helical" evidence="7">
    <location>
        <begin position="120"/>
        <end position="138"/>
    </location>
</feature>
<evidence type="ECO:0000256" key="6">
    <source>
        <dbReference type="RuleBase" id="RU000320"/>
    </source>
</evidence>
<organism evidence="9 10">
    <name type="scientific">Falsibacillus albus</name>
    <dbReference type="NCBI Taxonomy" id="2478915"/>
    <lineage>
        <taxon>Bacteria</taxon>
        <taxon>Bacillati</taxon>
        <taxon>Bacillota</taxon>
        <taxon>Bacilli</taxon>
        <taxon>Bacillales</taxon>
        <taxon>Bacillaceae</taxon>
        <taxon>Falsibacillus</taxon>
    </lineage>
</organism>
<comment type="caution">
    <text evidence="9">The sequence shown here is derived from an EMBL/GenBank/DDBJ whole genome shotgun (WGS) entry which is preliminary data.</text>
</comment>
<feature type="transmembrane region" description="Helical" evidence="7">
    <location>
        <begin position="174"/>
        <end position="196"/>
    </location>
</feature>
<reference evidence="9 10" key="1">
    <citation type="submission" date="2018-10" db="EMBL/GenBank/DDBJ databases">
        <title>Falsibacillus sp. genome draft.</title>
        <authorList>
            <person name="Shi S."/>
        </authorList>
    </citation>
    <scope>NUCLEOTIDE SEQUENCE [LARGE SCALE GENOMIC DNA]</scope>
    <source>
        <strain evidence="9 10">GY 10110</strain>
    </source>
</reference>
<feature type="transmembrane region" description="Helical" evidence="7">
    <location>
        <begin position="320"/>
        <end position="339"/>
    </location>
</feature>
<feature type="transmembrane region" description="Helical" evidence="7">
    <location>
        <begin position="424"/>
        <end position="447"/>
    </location>
</feature>
<evidence type="ECO:0000256" key="4">
    <source>
        <dbReference type="ARBA" id="ARBA00022989"/>
    </source>
</evidence>
<dbReference type="PANTHER" id="PTHR43507">
    <property type="entry name" value="NADH-UBIQUINONE OXIDOREDUCTASE CHAIN 4"/>
    <property type="match status" value="1"/>
</dbReference>
<evidence type="ECO:0000256" key="7">
    <source>
        <dbReference type="SAM" id="Phobius"/>
    </source>
</evidence>
<dbReference type="NCBIfam" id="TIGR01972">
    <property type="entry name" value="NDH_I_M"/>
    <property type="match status" value="1"/>
</dbReference>
<evidence type="ECO:0000256" key="5">
    <source>
        <dbReference type="ARBA" id="ARBA00023136"/>
    </source>
</evidence>
<name>A0A3L7JN19_9BACI</name>
<feature type="transmembrane region" description="Helical" evidence="7">
    <location>
        <begin position="93"/>
        <end position="113"/>
    </location>
</feature>
<keyword evidence="5 7" id="KW-0472">Membrane</keyword>
<dbReference type="PANTHER" id="PTHR43507:SF1">
    <property type="entry name" value="NADH-UBIQUINONE OXIDOREDUCTASE CHAIN 4"/>
    <property type="match status" value="1"/>
</dbReference>
<protein>
    <submittedName>
        <fullName evidence="9">NADH-quinone oxidoreductase subunit M</fullName>
    </submittedName>
</protein>
<keyword evidence="4 7" id="KW-1133">Transmembrane helix</keyword>
<keyword evidence="10" id="KW-1185">Reference proteome</keyword>
<evidence type="ECO:0000313" key="9">
    <source>
        <dbReference type="EMBL" id="RLQ89962.1"/>
    </source>
</evidence>
<feature type="transmembrane region" description="Helical" evidence="7">
    <location>
        <begin position="468"/>
        <end position="488"/>
    </location>
</feature>
<feature type="transmembrane region" description="Helical" evidence="7">
    <location>
        <begin position="351"/>
        <end position="370"/>
    </location>
</feature>
<dbReference type="InterPro" id="IPR001750">
    <property type="entry name" value="ND/Mrp_TM"/>
</dbReference>
<feature type="transmembrane region" description="Helical" evidence="7">
    <location>
        <begin position="216"/>
        <end position="239"/>
    </location>
</feature>
<dbReference type="Proteomes" id="UP000276770">
    <property type="component" value="Unassembled WGS sequence"/>
</dbReference>
<evidence type="ECO:0000256" key="3">
    <source>
        <dbReference type="ARBA" id="ARBA00022692"/>
    </source>
</evidence>
<dbReference type="OrthoDB" id="9811718at2"/>
<dbReference type="GO" id="GO:0008137">
    <property type="term" value="F:NADH dehydrogenase (ubiquinone) activity"/>
    <property type="evidence" value="ECO:0007669"/>
    <property type="project" value="InterPro"/>
</dbReference>
<dbReference type="Pfam" id="PF00361">
    <property type="entry name" value="Proton_antipo_M"/>
    <property type="match status" value="1"/>
</dbReference>